<protein>
    <recommendedName>
        <fullName evidence="4">Lipoprotein</fullName>
    </recommendedName>
</protein>
<keyword evidence="1" id="KW-0732">Signal</keyword>
<dbReference type="EMBL" id="LVEN01000038">
    <property type="protein sequence ID" value="OCB71184.1"/>
    <property type="molecule type" value="Genomic_DNA"/>
</dbReference>
<evidence type="ECO:0000313" key="3">
    <source>
        <dbReference type="Proteomes" id="UP000093343"/>
    </source>
</evidence>
<name>A0ABX2XFY4_9FLAO</name>
<dbReference type="RefSeq" id="WP_065450705.1">
    <property type="nucleotide sequence ID" value="NZ_LVEN01000038.1"/>
</dbReference>
<evidence type="ECO:0000256" key="1">
    <source>
        <dbReference type="SAM" id="SignalP"/>
    </source>
</evidence>
<gene>
    <name evidence="2" type="ORF">FLP_16870</name>
</gene>
<organism evidence="2 3">
    <name type="scientific">Flavobacterium piscis</name>
    <dbReference type="NCBI Taxonomy" id="1114874"/>
    <lineage>
        <taxon>Bacteria</taxon>
        <taxon>Pseudomonadati</taxon>
        <taxon>Bacteroidota</taxon>
        <taxon>Flavobacteriia</taxon>
        <taxon>Flavobacteriales</taxon>
        <taxon>Flavobacteriaceae</taxon>
        <taxon>Flavobacterium</taxon>
    </lineage>
</organism>
<feature type="chain" id="PRO_5046561655" description="Lipoprotein" evidence="1">
    <location>
        <begin position="25"/>
        <end position="176"/>
    </location>
</feature>
<evidence type="ECO:0008006" key="4">
    <source>
        <dbReference type="Google" id="ProtNLM"/>
    </source>
</evidence>
<dbReference type="Proteomes" id="UP000093343">
    <property type="component" value="Unassembled WGS sequence"/>
</dbReference>
<evidence type="ECO:0000313" key="2">
    <source>
        <dbReference type="EMBL" id="OCB71184.1"/>
    </source>
</evidence>
<sequence>MNRKIEKYILVCIFSILFCNCSHYNNVDELETIYGNTGDCKELYKIKYTESTIVMINSSIQGKSTQTDSTIFYKKQNGYYDKRILENQMFSKKPKTAPLLSFSSKKDTFYTYRNLLGEFYCQVNKINSNKFRTTFAFKDSLKFKYKTVIYYDQNYRIQKIEEDYNKDKFIFISKKY</sequence>
<comment type="caution">
    <text evidence="2">The sequence shown here is derived from an EMBL/GenBank/DDBJ whole genome shotgun (WGS) entry which is preliminary data.</text>
</comment>
<accession>A0ABX2XFY4</accession>
<reference evidence="3" key="1">
    <citation type="submission" date="2016-03" db="EMBL/GenBank/DDBJ databases">
        <title>Draft genome sequence of Paenibacillus glacialis DSM 22343.</title>
        <authorList>
            <person name="Shin S.-K."/>
            <person name="Yi H."/>
        </authorList>
    </citation>
    <scope>NUCLEOTIDE SEQUENCE [LARGE SCALE GENOMIC DNA]</scope>
    <source>
        <strain evidence="3">CCUG 60099</strain>
    </source>
</reference>
<proteinExistence type="predicted"/>
<keyword evidence="3" id="KW-1185">Reference proteome</keyword>
<feature type="signal peptide" evidence="1">
    <location>
        <begin position="1"/>
        <end position="24"/>
    </location>
</feature>